<comment type="similarity">
    <text evidence="1">Belongs to the universal stress protein A family.</text>
</comment>
<sequence length="148" mass="15776">MFKNIAVTLDGSENSNDALIQAVDIAKTNNANLTLVSVVNETSYYYMGNAVTVGATPLPTDMKNAQRNAAQKILDKSQAYCMGQGVTASMKVEEGIPKRVIVDAYSREKGYDLLVIGKSGTDAISRVLMGSTTAYVVRNATTTVMVVG</sequence>
<reference evidence="3 4" key="1">
    <citation type="submission" date="2017-11" db="EMBL/GenBank/DDBJ databases">
        <title>Draft Genome Sequence of Lactobacillus curieae NBRC 111893 isolated from Koso, a Japanese sugar-Vegetable Fermented Beverage.</title>
        <authorList>
            <person name="Chiou T.Y."/>
            <person name="Oshima K."/>
            <person name="Suda W."/>
            <person name="Hattori M."/>
            <person name="Takahashi T."/>
        </authorList>
    </citation>
    <scope>NUCLEOTIDE SEQUENCE [LARGE SCALE GENOMIC DNA]</scope>
    <source>
        <strain evidence="3 4">NBRC111893</strain>
    </source>
</reference>
<dbReference type="Gene3D" id="3.40.50.620">
    <property type="entry name" value="HUPs"/>
    <property type="match status" value="1"/>
</dbReference>
<name>A0A401FKD8_9LACO</name>
<dbReference type="InterPro" id="IPR006015">
    <property type="entry name" value="Universal_stress_UspA"/>
</dbReference>
<dbReference type="Proteomes" id="UP000286974">
    <property type="component" value="Unassembled WGS sequence"/>
</dbReference>
<dbReference type="PANTHER" id="PTHR46268:SF6">
    <property type="entry name" value="UNIVERSAL STRESS PROTEIN UP12"/>
    <property type="match status" value="1"/>
</dbReference>
<keyword evidence="4" id="KW-1185">Reference proteome</keyword>
<proteinExistence type="inferred from homology"/>
<protein>
    <submittedName>
        <fullName evidence="3">Universal stress protein UspA and related nucleotide-binding proteins</fullName>
    </submittedName>
</protein>
<evidence type="ECO:0000256" key="1">
    <source>
        <dbReference type="ARBA" id="ARBA00008791"/>
    </source>
</evidence>
<dbReference type="CDD" id="cd00293">
    <property type="entry name" value="USP-like"/>
    <property type="match status" value="1"/>
</dbReference>
<dbReference type="InterPro" id="IPR014729">
    <property type="entry name" value="Rossmann-like_a/b/a_fold"/>
</dbReference>
<gene>
    <name evidence="3" type="ORF">NBRC111893_943</name>
</gene>
<dbReference type="InterPro" id="IPR006016">
    <property type="entry name" value="UspA"/>
</dbReference>
<organism evidence="3 4">
    <name type="scientific">Lentilactobacillus kosonis</name>
    <dbReference type="NCBI Taxonomy" id="2810561"/>
    <lineage>
        <taxon>Bacteria</taxon>
        <taxon>Bacillati</taxon>
        <taxon>Bacillota</taxon>
        <taxon>Bacilli</taxon>
        <taxon>Lactobacillales</taxon>
        <taxon>Lactobacillaceae</taxon>
        <taxon>Lentilactobacillus</taxon>
    </lineage>
</organism>
<dbReference type="AlphaFoldDB" id="A0A401FKD8"/>
<dbReference type="PRINTS" id="PR01438">
    <property type="entry name" value="UNVRSLSTRESS"/>
</dbReference>
<dbReference type="Pfam" id="PF00582">
    <property type="entry name" value="Usp"/>
    <property type="match status" value="1"/>
</dbReference>
<accession>A0A401FKD8</accession>
<evidence type="ECO:0000313" key="4">
    <source>
        <dbReference type="Proteomes" id="UP000286974"/>
    </source>
</evidence>
<dbReference type="SUPFAM" id="SSF52402">
    <property type="entry name" value="Adenine nucleotide alpha hydrolases-like"/>
    <property type="match status" value="1"/>
</dbReference>
<comment type="caution">
    <text evidence="3">The sequence shown here is derived from an EMBL/GenBank/DDBJ whole genome shotgun (WGS) entry which is preliminary data.</text>
</comment>
<dbReference type="PANTHER" id="PTHR46268">
    <property type="entry name" value="STRESS RESPONSE PROTEIN NHAX"/>
    <property type="match status" value="1"/>
</dbReference>
<feature type="domain" description="UspA" evidence="2">
    <location>
        <begin position="1"/>
        <end position="147"/>
    </location>
</feature>
<dbReference type="OrthoDB" id="9777884at2"/>
<evidence type="ECO:0000259" key="2">
    <source>
        <dbReference type="Pfam" id="PF00582"/>
    </source>
</evidence>
<evidence type="ECO:0000313" key="3">
    <source>
        <dbReference type="EMBL" id="GAY72797.1"/>
    </source>
</evidence>
<dbReference type="EMBL" id="BEXA01000002">
    <property type="protein sequence ID" value="GAY72797.1"/>
    <property type="molecule type" value="Genomic_DNA"/>
</dbReference>
<dbReference type="RefSeq" id="WP_125008047.1">
    <property type="nucleotide sequence ID" value="NZ_BEXA01000002.1"/>
</dbReference>